<proteinExistence type="predicted"/>
<dbReference type="RefSeq" id="WP_011817137.1">
    <property type="nucleotide sequence ID" value="NC_008800.1"/>
</dbReference>
<protein>
    <submittedName>
        <fullName evidence="2">Uncharacterized protein</fullName>
    </submittedName>
</protein>
<dbReference type="GO" id="GO:0015031">
    <property type="term" value="P:protein transport"/>
    <property type="evidence" value="ECO:0007669"/>
    <property type="project" value="InterPro"/>
</dbReference>
<organism evidence="2 3">
    <name type="scientific">Yersinia enterocolitica serotype O:8 / biotype 1B (strain NCTC 13174 / 8081)</name>
    <dbReference type="NCBI Taxonomy" id="393305"/>
    <lineage>
        <taxon>Bacteria</taxon>
        <taxon>Pseudomonadati</taxon>
        <taxon>Pseudomonadota</taxon>
        <taxon>Gammaproteobacteria</taxon>
        <taxon>Enterobacterales</taxon>
        <taxon>Yersiniaceae</taxon>
        <taxon>Yersinia</taxon>
    </lineage>
</organism>
<name>A1JQB2_YERE8</name>
<evidence type="ECO:0000313" key="2">
    <source>
        <dbReference type="EMBL" id="CAL13575.1"/>
    </source>
</evidence>
<gene>
    <name evidence="2" type="ordered locus">YE3551</name>
</gene>
<dbReference type="AlphaFoldDB" id="A1JQB2"/>
<dbReference type="HOGENOM" id="CLU_177778_0_0_6"/>
<evidence type="ECO:0000256" key="1">
    <source>
        <dbReference type="SAM" id="MobiDB-lite"/>
    </source>
</evidence>
<sequence length="102" mass="11026">MALDGLDATGKWNPSALEAPDITSTGHNMGMVYRALAPLNGMIAQHGTALAEAFKDPKLEIDNPVKLAELSILTSNFNFGRQFQSNCLKTFRDTTGVCIRNA</sequence>
<dbReference type="SUPFAM" id="SSF140129">
    <property type="entry name" value="MxiH-like"/>
    <property type="match status" value="1"/>
</dbReference>
<dbReference type="eggNOG" id="ENOG5030VSE">
    <property type="taxonomic scope" value="Bacteria"/>
</dbReference>
<dbReference type="Gene3D" id="1.20.58.90">
    <property type="match status" value="1"/>
</dbReference>
<dbReference type="InterPro" id="IPR037203">
    <property type="entry name" value="T3SS_needle-like_sf"/>
</dbReference>
<evidence type="ECO:0000313" key="3">
    <source>
        <dbReference type="Proteomes" id="UP000000642"/>
    </source>
</evidence>
<reference evidence="2 3" key="1">
    <citation type="journal article" date="2006" name="PLoS Genet.">
        <title>The complete genome sequence and comparative genome analysis of the high pathogenicity Yersinia enterocolitica strain 8081.</title>
        <authorList>
            <person name="Thomson N.R."/>
            <person name="Howard S."/>
            <person name="Wren B.W."/>
            <person name="Holden M.T.G."/>
            <person name="Crossman L."/>
            <person name="Challis G.L."/>
            <person name="Churcher C."/>
            <person name="Mungall K."/>
            <person name="Brooks K."/>
            <person name="Chillingworth T."/>
            <person name="Feltwell T."/>
            <person name="Abdellah Z."/>
            <person name="Hauser H."/>
            <person name="Jagels K."/>
            <person name="Maddison M."/>
            <person name="Moule S."/>
            <person name="Sanders M."/>
            <person name="Whitehead S."/>
            <person name="Quail M.A."/>
            <person name="Dougan G."/>
            <person name="Parkhill J."/>
            <person name="Prentice M.B."/>
        </authorList>
    </citation>
    <scope>NUCLEOTIDE SEQUENCE [LARGE SCALE GENOMIC DNA]</scope>
    <source>
        <strain evidence="3">NCTC 13174 / 8081</strain>
    </source>
</reference>
<dbReference type="KEGG" id="yen:YE3551"/>
<accession>A1JQB2</accession>
<dbReference type="PATRIC" id="fig|393305.7.peg.3772"/>
<feature type="region of interest" description="Disordered" evidence="1">
    <location>
        <begin position="1"/>
        <end position="25"/>
    </location>
</feature>
<dbReference type="OrthoDB" id="6456439at2"/>
<dbReference type="Proteomes" id="UP000000642">
    <property type="component" value="Chromosome"/>
</dbReference>
<dbReference type="EMBL" id="AM286415">
    <property type="protein sequence ID" value="CAL13575.1"/>
    <property type="molecule type" value="Genomic_DNA"/>
</dbReference>